<sequence>MLHELFSLLDLESNDYPYKNRQVTQLTNTSKHNHIGLTEEQFLAAYDANQYERPSVTVDMLLFTVMDQLQHNYRKLPEKTLQLLLIQRGEHPFLGQWALPGGFVGMDESLEEAAQRELKTETNVDRIYMEQLYTWGDVARDPRTRVISCAYMALVDHDSLEIQAGDDAADAQWFELGYSVAQERRTNQSEGYRWEQDINITLKHGDIHLSAKVKVTEILKGKTIQVKREVLESQGIAFDHAKIIVYGIERLRSKIEYTDIAFHLMPSLFTLSELQQVYEIILGKELLAAAFRRKIAELVEETNEYRKAAGHRPSKLYRFKPRSRFI</sequence>
<dbReference type="KEGG" id="pta:HPL003_20835"/>
<dbReference type="InterPro" id="IPR054105">
    <property type="entry name" value="WHD_NrtR"/>
</dbReference>
<dbReference type="Proteomes" id="UP000005876">
    <property type="component" value="Chromosome"/>
</dbReference>
<reference evidence="3" key="1">
    <citation type="submission" date="2011-11" db="EMBL/GenBank/DDBJ databases">
        <title>Complete sequence of Paenibacillus terrae HPL-003.</title>
        <authorList>
            <person name="Shin S.H."/>
            <person name="Kim S."/>
            <person name="Kim J.Y."/>
        </authorList>
    </citation>
    <scope>NUCLEOTIDE SEQUENCE [LARGE SCALE GENOMIC DNA]</scope>
    <source>
        <strain evidence="3">HPL-003</strain>
    </source>
</reference>
<proteinExistence type="predicted"/>
<evidence type="ECO:0000313" key="3">
    <source>
        <dbReference type="Proteomes" id="UP000005876"/>
    </source>
</evidence>
<protein>
    <submittedName>
        <fullName evidence="2">ADP-ribose pyrophosphatase</fullName>
    </submittedName>
</protein>
<dbReference type="SUPFAM" id="SSF55811">
    <property type="entry name" value="Nudix"/>
    <property type="match status" value="1"/>
</dbReference>
<dbReference type="InterPro" id="IPR036388">
    <property type="entry name" value="WH-like_DNA-bd_sf"/>
</dbReference>
<gene>
    <name evidence="2" type="ordered locus">HPL003_20835</name>
</gene>
<dbReference type="InterPro" id="IPR015797">
    <property type="entry name" value="NUDIX_hydrolase-like_dom_sf"/>
</dbReference>
<dbReference type="CDD" id="cd18873">
    <property type="entry name" value="NUDIX_NadM_like"/>
    <property type="match status" value="1"/>
</dbReference>
<evidence type="ECO:0000259" key="1">
    <source>
        <dbReference type="PROSITE" id="PS51462"/>
    </source>
</evidence>
<feature type="domain" description="Nudix hydrolase" evidence="1">
    <location>
        <begin position="53"/>
        <end position="197"/>
    </location>
</feature>
<dbReference type="Pfam" id="PF21906">
    <property type="entry name" value="WHD_NrtR"/>
    <property type="match status" value="1"/>
</dbReference>
<dbReference type="EMBL" id="CP003107">
    <property type="protein sequence ID" value="AET60901.1"/>
    <property type="molecule type" value="Genomic_DNA"/>
</dbReference>
<dbReference type="Gene3D" id="3.90.79.10">
    <property type="entry name" value="Nucleoside Triphosphate Pyrophosphohydrolase"/>
    <property type="match status" value="1"/>
</dbReference>
<dbReference type="Pfam" id="PF00293">
    <property type="entry name" value="NUDIX"/>
    <property type="match status" value="1"/>
</dbReference>
<dbReference type="InterPro" id="IPR000086">
    <property type="entry name" value="NUDIX_hydrolase_dom"/>
</dbReference>
<dbReference type="PANTHER" id="PTHR43736">
    <property type="entry name" value="ADP-RIBOSE PYROPHOSPHATASE"/>
    <property type="match status" value="1"/>
</dbReference>
<name>G7VU85_PAETH</name>
<dbReference type="eggNOG" id="COG1051">
    <property type="taxonomic scope" value="Bacteria"/>
</dbReference>
<dbReference type="HOGENOM" id="CLU_037162_3_0_9"/>
<reference key="2">
    <citation type="submission" date="2011-11" db="EMBL/GenBank/DDBJ databases">
        <authorList>
            <person name="Shin S.H."/>
            <person name="Kim S."/>
            <person name="Kim J.Y."/>
        </authorList>
    </citation>
    <scope>NUCLEOTIDE SEQUENCE</scope>
    <source>
        <strain>HPL-003</strain>
    </source>
</reference>
<reference evidence="2 3" key="3">
    <citation type="journal article" date="2012" name="J. Bacteriol.">
        <title>Genome Sequence of Paenibacillus terrae HPL-003, a Xylanase-Producing Bacterium Isolated from Soil Found in Forest Residue.</title>
        <authorList>
            <person name="Shin S.H."/>
            <person name="Kim S."/>
            <person name="Kim J.Y."/>
            <person name="Song H.Y."/>
            <person name="Cho S.J."/>
            <person name="Kim D.R."/>
            <person name="Lee K.I."/>
            <person name="Lim H.K."/>
            <person name="Park N.J."/>
            <person name="Hwang I.T."/>
            <person name="Yang K.S."/>
        </authorList>
    </citation>
    <scope>NUCLEOTIDE SEQUENCE [LARGE SCALE GENOMIC DNA]</scope>
    <source>
        <strain evidence="2 3">HPL-003</strain>
    </source>
</reference>
<evidence type="ECO:0000313" key="2">
    <source>
        <dbReference type="EMBL" id="AET60901.1"/>
    </source>
</evidence>
<dbReference type="STRING" id="985665.HPL003_20835"/>
<dbReference type="InterPro" id="IPR036390">
    <property type="entry name" value="WH_DNA-bd_sf"/>
</dbReference>
<dbReference type="SUPFAM" id="SSF46785">
    <property type="entry name" value="Winged helix' DNA-binding domain"/>
    <property type="match status" value="1"/>
</dbReference>
<dbReference type="PROSITE" id="PS51462">
    <property type="entry name" value="NUDIX"/>
    <property type="match status" value="1"/>
</dbReference>
<organism evidence="2 3">
    <name type="scientific">Paenibacillus terrae (strain HPL-003)</name>
    <dbReference type="NCBI Taxonomy" id="985665"/>
    <lineage>
        <taxon>Bacteria</taxon>
        <taxon>Bacillati</taxon>
        <taxon>Bacillota</taxon>
        <taxon>Bacilli</taxon>
        <taxon>Bacillales</taxon>
        <taxon>Paenibacillaceae</taxon>
        <taxon>Paenibacillus</taxon>
    </lineage>
</organism>
<dbReference type="Gene3D" id="1.10.10.10">
    <property type="entry name" value="Winged helix-like DNA-binding domain superfamily/Winged helix DNA-binding domain"/>
    <property type="match status" value="1"/>
</dbReference>
<dbReference type="AlphaFoldDB" id="G7VU85"/>
<dbReference type="PANTHER" id="PTHR43736:SF4">
    <property type="entry name" value="SLR1690 PROTEIN"/>
    <property type="match status" value="1"/>
</dbReference>
<accession>G7VU85</accession>